<organism evidence="7 8">
    <name type="scientific">Oxyplasma meridianum</name>
    <dbReference type="NCBI Taxonomy" id="3073602"/>
    <lineage>
        <taxon>Archaea</taxon>
        <taxon>Methanobacteriati</taxon>
        <taxon>Thermoplasmatota</taxon>
        <taxon>Thermoplasmata</taxon>
        <taxon>Thermoplasmatales</taxon>
        <taxon>Thermoplasmataceae</taxon>
        <taxon>Oxyplasma</taxon>
    </lineage>
</organism>
<dbReference type="InterPro" id="IPR036264">
    <property type="entry name" value="Bact_exopeptidase_dim_dom"/>
</dbReference>
<evidence type="ECO:0000259" key="6">
    <source>
        <dbReference type="Pfam" id="PF07687"/>
    </source>
</evidence>
<evidence type="ECO:0000256" key="2">
    <source>
        <dbReference type="ARBA" id="ARBA00022645"/>
    </source>
</evidence>
<feature type="domain" description="Peptidase M20 dimerisation" evidence="6">
    <location>
        <begin position="181"/>
        <end position="276"/>
    </location>
</feature>
<dbReference type="PANTHER" id="PTHR11014:SF63">
    <property type="entry name" value="METALLOPEPTIDASE, PUTATIVE (AFU_ORTHOLOGUE AFUA_6G09600)-RELATED"/>
    <property type="match status" value="1"/>
</dbReference>
<reference evidence="7 8" key="1">
    <citation type="submission" date="2023-09" db="EMBL/GenBank/DDBJ databases">
        <authorList>
            <person name="Golyshina O.V."/>
            <person name="Lunev E.A."/>
            <person name="Bargiela R."/>
            <person name="Gaines M.C."/>
            <person name="Daum B."/>
            <person name="Bale N.J."/>
            <person name="Koenen M."/>
            <person name="Sinninghe Damst J.S."/>
            <person name="Yakimov M."/>
            <person name="Golyshin P.N."/>
        </authorList>
    </citation>
    <scope>NUCLEOTIDE SEQUENCE [LARGE SCALE GENOMIC DNA]</scope>
    <source>
        <strain evidence="7 8">M1</strain>
    </source>
</reference>
<dbReference type="GeneID" id="95967358"/>
<comment type="cofactor">
    <cofactor evidence="5">
        <name>Mn(2+)</name>
        <dbReference type="ChEBI" id="CHEBI:29035"/>
    </cofactor>
    <text evidence="5">The Mn(2+) ion enhances activity.</text>
</comment>
<keyword evidence="8" id="KW-1185">Reference proteome</keyword>
<comment type="similarity">
    <text evidence="1">Belongs to the peptidase M20 family.</text>
</comment>
<dbReference type="InterPro" id="IPR002933">
    <property type="entry name" value="Peptidase_M20"/>
</dbReference>
<dbReference type="InterPro" id="IPR017439">
    <property type="entry name" value="Amidohydrolase"/>
</dbReference>
<dbReference type="FunFam" id="3.30.70.360:FF:000014">
    <property type="entry name" value="N-acyl-L-amino acid amidohydrolase"/>
    <property type="match status" value="1"/>
</dbReference>
<evidence type="ECO:0000256" key="5">
    <source>
        <dbReference type="PIRSR" id="PIRSR005962-1"/>
    </source>
</evidence>
<dbReference type="PIRSF" id="PIRSF005962">
    <property type="entry name" value="Pept_M20D_amidohydro"/>
    <property type="match status" value="1"/>
</dbReference>
<evidence type="ECO:0000256" key="1">
    <source>
        <dbReference type="ARBA" id="ARBA00006153"/>
    </source>
</evidence>
<dbReference type="RefSeq" id="WP_393972027.1">
    <property type="nucleotide sequence ID" value="NZ_CP133772.1"/>
</dbReference>
<dbReference type="EMBL" id="CP133772">
    <property type="protein sequence ID" value="WYY00075.1"/>
    <property type="molecule type" value="Genomic_DNA"/>
</dbReference>
<dbReference type="SUPFAM" id="SSF53187">
    <property type="entry name" value="Zn-dependent exopeptidases"/>
    <property type="match status" value="1"/>
</dbReference>
<sequence>MKPSIVDSELENYMTKTRRYFHQHPELSTKEIETANRIENELKSMGLNPVRVGNTNLYADIKGMYPGKMVAVRADIDALPVTEENKVEYVSQNKGVMHACGHDSHITMVLGVGKLLTKYRDFKGTVRLLFQSAEELPPGGAKELINGGALKNVDFVIGQHVESRIPSGYAAVFYHEAMANADEFRVKIHGVGGHGSAPQEAVDALIAAAEFVNLAQTIISRKVDPYMPAVVTVGTFNSGYRYNIIAAHAELTGTVRTFHKSVQEQIKKELEHILKGVCDATHTRYEFEYIEGYPALINNEKVARVIEAVAQDVLGKDKVLHPNPSMGGEDFSYYLQEKPGSFYFLGVGNEKKGITSPQHSPTYDIDEDAMKYGTEILYRTAVDLLSK</sequence>
<dbReference type="Proteomes" id="UP001451606">
    <property type="component" value="Chromosome"/>
</dbReference>
<dbReference type="NCBIfam" id="TIGR01891">
    <property type="entry name" value="amidohydrolases"/>
    <property type="match status" value="1"/>
</dbReference>
<dbReference type="Gene3D" id="3.40.630.10">
    <property type="entry name" value="Zn peptidases"/>
    <property type="match status" value="1"/>
</dbReference>
<feature type="binding site" evidence="5">
    <location>
        <position position="160"/>
    </location>
    <ligand>
        <name>Mn(2+)</name>
        <dbReference type="ChEBI" id="CHEBI:29035"/>
        <label>2</label>
    </ligand>
</feature>
<dbReference type="KEGG" id="omr:OXIME_000628"/>
<dbReference type="Pfam" id="PF01546">
    <property type="entry name" value="Peptidase_M20"/>
    <property type="match status" value="1"/>
</dbReference>
<dbReference type="Pfam" id="PF07687">
    <property type="entry name" value="M20_dimer"/>
    <property type="match status" value="1"/>
</dbReference>
<feature type="binding site" evidence="5">
    <location>
        <position position="359"/>
    </location>
    <ligand>
        <name>Mn(2+)</name>
        <dbReference type="ChEBI" id="CHEBI:29035"/>
        <label>2</label>
    </ligand>
</feature>
<dbReference type="Gene3D" id="3.30.70.360">
    <property type="match status" value="1"/>
</dbReference>
<keyword evidence="2" id="KW-0121">Carboxypeptidase</keyword>
<evidence type="ECO:0000313" key="7">
    <source>
        <dbReference type="EMBL" id="WYY00075.1"/>
    </source>
</evidence>
<proteinExistence type="inferred from homology"/>
<dbReference type="InterPro" id="IPR011650">
    <property type="entry name" value="Peptidase_M20_dimer"/>
</dbReference>
<keyword evidence="3" id="KW-0378">Hydrolase</keyword>
<dbReference type="SUPFAM" id="SSF55031">
    <property type="entry name" value="Bacterial exopeptidase dimerisation domain"/>
    <property type="match status" value="1"/>
</dbReference>
<comment type="function">
    <text evidence="4">Can release basic, acidic, aromatic, and, to a lesser extent, aliphatic amino acids.</text>
</comment>
<dbReference type="PANTHER" id="PTHR11014">
    <property type="entry name" value="PEPTIDASE M20 FAMILY MEMBER"/>
    <property type="match status" value="1"/>
</dbReference>
<dbReference type="AlphaFoldDB" id="A0AAX4NF38"/>
<protein>
    <submittedName>
        <fullName evidence="7">Amidohydrolase</fullName>
    </submittedName>
</protein>
<keyword evidence="2" id="KW-0645">Protease</keyword>
<evidence type="ECO:0000313" key="8">
    <source>
        <dbReference type="Proteomes" id="UP001451606"/>
    </source>
</evidence>
<evidence type="ECO:0000256" key="4">
    <source>
        <dbReference type="ARBA" id="ARBA00056511"/>
    </source>
</evidence>
<feature type="binding site" evidence="5">
    <location>
        <position position="100"/>
    </location>
    <ligand>
        <name>Mn(2+)</name>
        <dbReference type="ChEBI" id="CHEBI:29035"/>
        <label>2</label>
    </ligand>
</feature>
<dbReference type="GO" id="GO:0004180">
    <property type="term" value="F:carboxypeptidase activity"/>
    <property type="evidence" value="ECO:0007669"/>
    <property type="project" value="UniProtKB-KW"/>
</dbReference>
<feature type="binding site" evidence="5">
    <location>
        <position position="102"/>
    </location>
    <ligand>
        <name>Mn(2+)</name>
        <dbReference type="ChEBI" id="CHEBI:29035"/>
        <label>2</label>
    </ligand>
</feature>
<feature type="binding site" evidence="5">
    <location>
        <position position="135"/>
    </location>
    <ligand>
        <name>Mn(2+)</name>
        <dbReference type="ChEBI" id="CHEBI:29035"/>
        <label>2</label>
    </ligand>
</feature>
<keyword evidence="5" id="KW-0464">Manganese</keyword>
<name>A0AAX4NF38_9ARCH</name>
<gene>
    <name evidence="7" type="ORF">OXIME_000628</name>
</gene>
<evidence type="ECO:0000256" key="3">
    <source>
        <dbReference type="ARBA" id="ARBA00022801"/>
    </source>
</evidence>
<keyword evidence="5" id="KW-0479">Metal-binding</keyword>
<dbReference type="GO" id="GO:0046872">
    <property type="term" value="F:metal ion binding"/>
    <property type="evidence" value="ECO:0007669"/>
    <property type="project" value="UniProtKB-KW"/>
</dbReference>
<accession>A0AAX4NF38</accession>